<sequence length="47" mass="4995">MVPHRNVQDPGHFSAHSVLNRHTADFAGVPHAMVVPSTTHGLGGTPR</sequence>
<dbReference type="AlphaFoldDB" id="A0A438LWG8"/>
<keyword evidence="2" id="KW-1185">Reference proteome</keyword>
<accession>A0A438LWG8</accession>
<evidence type="ECO:0000313" key="1">
    <source>
        <dbReference type="EMBL" id="RVX37864.1"/>
    </source>
</evidence>
<organism evidence="1 2">
    <name type="scientific">Nonomuraea polychroma</name>
    <dbReference type="NCBI Taxonomy" id="46176"/>
    <lineage>
        <taxon>Bacteria</taxon>
        <taxon>Bacillati</taxon>
        <taxon>Actinomycetota</taxon>
        <taxon>Actinomycetes</taxon>
        <taxon>Streptosporangiales</taxon>
        <taxon>Streptosporangiaceae</taxon>
        <taxon>Nonomuraea</taxon>
    </lineage>
</organism>
<dbReference type="EMBL" id="SAUN01000001">
    <property type="protein sequence ID" value="RVX37864.1"/>
    <property type="molecule type" value="Genomic_DNA"/>
</dbReference>
<protein>
    <submittedName>
        <fullName evidence="1">Uncharacterized protein</fullName>
    </submittedName>
</protein>
<gene>
    <name evidence="1" type="ORF">EDD27_0143</name>
</gene>
<comment type="caution">
    <text evidence="1">The sequence shown here is derived from an EMBL/GenBank/DDBJ whole genome shotgun (WGS) entry which is preliminary data.</text>
</comment>
<reference evidence="1 2" key="1">
    <citation type="submission" date="2019-01" db="EMBL/GenBank/DDBJ databases">
        <title>Sequencing the genomes of 1000 actinobacteria strains.</title>
        <authorList>
            <person name="Klenk H.-P."/>
        </authorList>
    </citation>
    <scope>NUCLEOTIDE SEQUENCE [LARGE SCALE GENOMIC DNA]</scope>
    <source>
        <strain evidence="1 2">DSM 43925</strain>
    </source>
</reference>
<proteinExistence type="predicted"/>
<evidence type="ECO:0000313" key="2">
    <source>
        <dbReference type="Proteomes" id="UP000284824"/>
    </source>
</evidence>
<name>A0A438LWG8_9ACTN</name>
<dbReference type="Proteomes" id="UP000284824">
    <property type="component" value="Unassembled WGS sequence"/>
</dbReference>